<dbReference type="EMBL" id="QMDX01000002">
    <property type="protein sequence ID" value="TSD15152.1"/>
    <property type="molecule type" value="Genomic_DNA"/>
</dbReference>
<dbReference type="Proteomes" id="UP000319894">
    <property type="component" value="Unassembled WGS sequence"/>
</dbReference>
<dbReference type="Pfam" id="PF24336">
    <property type="entry name" value="DUF7504"/>
    <property type="match status" value="1"/>
</dbReference>
<keyword evidence="2" id="KW-1185">Reference proteome</keyword>
<evidence type="ECO:0000313" key="1">
    <source>
        <dbReference type="EMBL" id="TSD15152.1"/>
    </source>
</evidence>
<evidence type="ECO:0000313" key="2">
    <source>
        <dbReference type="Proteomes" id="UP000319894"/>
    </source>
</evidence>
<protein>
    <submittedName>
        <fullName evidence="1">Uncharacterized protein</fullName>
    </submittedName>
</protein>
<name>A0A554NCQ0_9EURY</name>
<dbReference type="InterPro" id="IPR055927">
    <property type="entry name" value="DUF7504"/>
</dbReference>
<organism evidence="1 2">
    <name type="scientific">Haloglomus irregulare</name>
    <dbReference type="NCBI Taxonomy" id="2234134"/>
    <lineage>
        <taxon>Archaea</taxon>
        <taxon>Methanobacteriati</taxon>
        <taxon>Methanobacteriota</taxon>
        <taxon>Stenosarchaea group</taxon>
        <taxon>Halobacteria</taxon>
        <taxon>Halobacteriales</taxon>
        <taxon>Natronomonadaceae</taxon>
        <taxon>Haloglomus</taxon>
    </lineage>
</organism>
<proteinExistence type="predicted"/>
<accession>A0A554NCQ0</accession>
<comment type="caution">
    <text evidence="1">The sequence shown here is derived from an EMBL/GenBank/DDBJ whole genome shotgun (WGS) entry which is preliminary data.</text>
</comment>
<reference evidence="1 2" key="1">
    <citation type="submission" date="2018-06" db="EMBL/GenBank/DDBJ databases">
        <title>Natronomonas sp. F16-60 a new haloarchaeon isolated from a solar saltern of Isla Cristina, Huelva, Spain.</title>
        <authorList>
            <person name="Duran-Viseras A."/>
            <person name="Sanchez-Porro C."/>
            <person name="Ventosa A."/>
        </authorList>
    </citation>
    <scope>NUCLEOTIDE SEQUENCE [LARGE SCALE GENOMIC DNA]</scope>
    <source>
        <strain evidence="1 2">F16-60</strain>
    </source>
</reference>
<sequence>MGGEEQSLRRLSAQGGLALFVGESSPAHATASSRLHARTPEEDHHLFVSPARTLPSVKHHVDAVPEGASVRVVRTSRGPDHDGRFDGIPTRAAVDQVNGSLRALGAAVSDAMEIIASRDAGRPVVCLRDVTSLTDDRFELERFLLELRVAALSTNAVVHAHLPVAPDHEWLDGLRDLADATCYIEDGLPPLGEWELKEGTAEASDAGTASGSV</sequence>
<dbReference type="AlphaFoldDB" id="A0A554NCQ0"/>
<dbReference type="InParanoid" id="A0A554NCQ0"/>
<gene>
    <name evidence="1" type="ORF">DP107_04670</name>
</gene>